<comment type="similarity">
    <text evidence="1 6">Belongs to the RNA polymerase beta chain family.</text>
</comment>
<feature type="domain" description="DNA-directed RNA polymerase subunit 2 hybrid-binding" evidence="8">
    <location>
        <begin position="1079"/>
        <end position="1475"/>
    </location>
</feature>
<evidence type="ECO:0000256" key="3">
    <source>
        <dbReference type="ARBA" id="ARBA00022679"/>
    </source>
</evidence>
<feature type="compositionally biased region" description="Low complexity" evidence="7">
    <location>
        <begin position="24"/>
        <end position="33"/>
    </location>
</feature>
<dbReference type="InterPro" id="IPR007641">
    <property type="entry name" value="RNA_pol_Rpb2_7"/>
</dbReference>
<dbReference type="PROSITE" id="PS01166">
    <property type="entry name" value="RNA_POL_BETA"/>
    <property type="match status" value="1"/>
</dbReference>
<evidence type="ECO:0000313" key="12">
    <source>
        <dbReference type="EMBL" id="CUG88722.1"/>
    </source>
</evidence>
<dbReference type="EMBL" id="CYKH01001670">
    <property type="protein sequence ID" value="CUG88722.1"/>
    <property type="molecule type" value="Genomic_DNA"/>
</dbReference>
<dbReference type="PANTHER" id="PTHR20856">
    <property type="entry name" value="DNA-DIRECTED RNA POLYMERASE I SUBUNIT 2"/>
    <property type="match status" value="1"/>
</dbReference>
<gene>
    <name evidence="12" type="ORF">BSAL_16960</name>
</gene>
<dbReference type="Gene3D" id="3.90.1100.10">
    <property type="match status" value="1"/>
</dbReference>
<organism evidence="12 13">
    <name type="scientific">Bodo saltans</name>
    <name type="common">Flagellated protozoan</name>
    <dbReference type="NCBI Taxonomy" id="75058"/>
    <lineage>
        <taxon>Eukaryota</taxon>
        <taxon>Discoba</taxon>
        <taxon>Euglenozoa</taxon>
        <taxon>Kinetoplastea</taxon>
        <taxon>Metakinetoplastina</taxon>
        <taxon>Eubodonida</taxon>
        <taxon>Bodonidae</taxon>
        <taxon>Bodo</taxon>
    </lineage>
</organism>
<dbReference type="GO" id="GO:0003899">
    <property type="term" value="F:DNA-directed RNA polymerase activity"/>
    <property type="evidence" value="ECO:0007669"/>
    <property type="project" value="UniProtKB-EC"/>
</dbReference>
<feature type="domain" description="DNA-directed RNA polymerase subunit 2 hybrid-binding" evidence="8">
    <location>
        <begin position="1512"/>
        <end position="1584"/>
    </location>
</feature>
<keyword evidence="4 6" id="KW-0548">Nucleotidyltransferase</keyword>
<dbReference type="Proteomes" id="UP000051952">
    <property type="component" value="Unassembled WGS sequence"/>
</dbReference>
<keyword evidence="3 6" id="KW-0808">Transferase</keyword>
<accession>A0A0S4JAX3</accession>
<dbReference type="Gene3D" id="3.90.1110.10">
    <property type="entry name" value="RNA polymerase Rpb2, domain 2"/>
    <property type="match status" value="1"/>
</dbReference>
<dbReference type="Pfam" id="PF04563">
    <property type="entry name" value="RNA_pol_Rpb2_1"/>
    <property type="match status" value="1"/>
</dbReference>
<dbReference type="InterPro" id="IPR007645">
    <property type="entry name" value="RNA_pol_Rpb2_3"/>
</dbReference>
<proteinExistence type="inferred from homology"/>
<comment type="function">
    <text evidence="6">DNA-dependent RNA polymerase catalyzes the transcription of DNA into RNA using the four ribonucleoside triphosphates as substrates.</text>
</comment>
<dbReference type="VEuPathDB" id="TriTrypDB:BSAL_16960"/>
<keyword evidence="13" id="KW-1185">Reference proteome</keyword>
<dbReference type="OrthoDB" id="10248617at2759"/>
<feature type="domain" description="RNA polymerase beta subunit protrusion" evidence="10">
    <location>
        <begin position="360"/>
        <end position="744"/>
    </location>
</feature>
<name>A0A0S4JAX3_BODSA</name>
<dbReference type="Pfam" id="PF04565">
    <property type="entry name" value="RNA_pol_Rpb2_3"/>
    <property type="match status" value="1"/>
</dbReference>
<dbReference type="Pfam" id="PF00562">
    <property type="entry name" value="RNA_pol_Rpb2_6"/>
    <property type="match status" value="2"/>
</dbReference>
<dbReference type="GO" id="GO:0000428">
    <property type="term" value="C:DNA-directed RNA polymerase complex"/>
    <property type="evidence" value="ECO:0007669"/>
    <property type="project" value="UniProtKB-KW"/>
</dbReference>
<dbReference type="CDD" id="cd00653">
    <property type="entry name" value="RNA_pol_B_RPB2"/>
    <property type="match status" value="1"/>
</dbReference>
<protein>
    <recommendedName>
        <fullName evidence="6">DNA-directed RNA polymerase subunit beta</fullName>
        <ecNumber evidence="6">2.7.7.6</ecNumber>
    </recommendedName>
</protein>
<dbReference type="EC" id="2.7.7.6" evidence="6"/>
<comment type="catalytic activity">
    <reaction evidence="6">
        <text>RNA(n) + a ribonucleoside 5'-triphosphate = RNA(n+1) + diphosphate</text>
        <dbReference type="Rhea" id="RHEA:21248"/>
        <dbReference type="Rhea" id="RHEA-COMP:14527"/>
        <dbReference type="Rhea" id="RHEA-COMP:17342"/>
        <dbReference type="ChEBI" id="CHEBI:33019"/>
        <dbReference type="ChEBI" id="CHEBI:61557"/>
        <dbReference type="ChEBI" id="CHEBI:140395"/>
        <dbReference type="EC" id="2.7.7.6"/>
    </reaction>
</comment>
<dbReference type="GO" id="GO:0032549">
    <property type="term" value="F:ribonucleoside binding"/>
    <property type="evidence" value="ECO:0007669"/>
    <property type="project" value="InterPro"/>
</dbReference>
<dbReference type="InterPro" id="IPR037034">
    <property type="entry name" value="RNA_pol_Rpb2_2_sf"/>
</dbReference>
<dbReference type="Gene3D" id="3.90.1800.10">
    <property type="entry name" value="RNA polymerase alpha subunit dimerisation domain"/>
    <property type="match status" value="2"/>
</dbReference>
<evidence type="ECO:0000256" key="7">
    <source>
        <dbReference type="SAM" id="MobiDB-lite"/>
    </source>
</evidence>
<evidence type="ECO:0000256" key="1">
    <source>
        <dbReference type="ARBA" id="ARBA00006835"/>
    </source>
</evidence>
<evidence type="ECO:0000313" key="13">
    <source>
        <dbReference type="Proteomes" id="UP000051952"/>
    </source>
</evidence>
<dbReference type="GO" id="GO:0003677">
    <property type="term" value="F:DNA binding"/>
    <property type="evidence" value="ECO:0007669"/>
    <property type="project" value="InterPro"/>
</dbReference>
<dbReference type="Pfam" id="PF04560">
    <property type="entry name" value="RNA_pol_Rpb2_7"/>
    <property type="match status" value="1"/>
</dbReference>
<evidence type="ECO:0000259" key="10">
    <source>
        <dbReference type="Pfam" id="PF04563"/>
    </source>
</evidence>
<evidence type="ECO:0000259" key="9">
    <source>
        <dbReference type="Pfam" id="PF04560"/>
    </source>
</evidence>
<feature type="region of interest" description="Disordered" evidence="7">
    <location>
        <begin position="1"/>
        <end position="38"/>
    </location>
</feature>
<feature type="domain" description="RNA polymerase Rpb2" evidence="9">
    <location>
        <begin position="1586"/>
        <end position="1685"/>
    </location>
</feature>
<evidence type="ECO:0000259" key="8">
    <source>
        <dbReference type="Pfam" id="PF00562"/>
    </source>
</evidence>
<dbReference type="GO" id="GO:0006351">
    <property type="term" value="P:DNA-templated transcription"/>
    <property type="evidence" value="ECO:0007669"/>
    <property type="project" value="InterPro"/>
</dbReference>
<reference evidence="13" key="1">
    <citation type="submission" date="2015-09" db="EMBL/GenBank/DDBJ databases">
        <authorList>
            <consortium name="Pathogen Informatics"/>
        </authorList>
    </citation>
    <scope>NUCLEOTIDE SEQUENCE [LARGE SCALE GENOMIC DNA]</scope>
    <source>
        <strain evidence="13">Lake Konstanz</strain>
    </source>
</reference>
<evidence type="ECO:0000256" key="5">
    <source>
        <dbReference type="ARBA" id="ARBA00023163"/>
    </source>
</evidence>
<dbReference type="OMA" id="GFICMVH"/>
<keyword evidence="5 6" id="KW-0804">Transcription</keyword>
<dbReference type="InterPro" id="IPR007121">
    <property type="entry name" value="RNA_pol_bsu_CS"/>
</dbReference>
<feature type="domain" description="RNA polymerase Rpb2" evidence="11">
    <location>
        <begin position="822"/>
        <end position="884"/>
    </location>
</feature>
<dbReference type="InterPro" id="IPR014724">
    <property type="entry name" value="RNA_pol_RPB2_OB-fold"/>
</dbReference>
<dbReference type="Gene3D" id="2.40.50.150">
    <property type="match status" value="1"/>
</dbReference>
<evidence type="ECO:0000256" key="6">
    <source>
        <dbReference type="RuleBase" id="RU363031"/>
    </source>
</evidence>
<dbReference type="InterPro" id="IPR007120">
    <property type="entry name" value="DNA-dir_RNAP_su2_dom"/>
</dbReference>
<evidence type="ECO:0000259" key="11">
    <source>
        <dbReference type="Pfam" id="PF04565"/>
    </source>
</evidence>
<dbReference type="InterPro" id="IPR007644">
    <property type="entry name" value="RNA_pol_bsu_protrusion"/>
</dbReference>
<dbReference type="InterPro" id="IPR015712">
    <property type="entry name" value="DNA-dir_RNA_pol_su2"/>
</dbReference>
<dbReference type="SUPFAM" id="SSF64484">
    <property type="entry name" value="beta and beta-prime subunits of DNA dependent RNA-polymerase"/>
    <property type="match status" value="2"/>
</dbReference>
<keyword evidence="2 6" id="KW-0240">DNA-directed RNA polymerase</keyword>
<feature type="compositionally biased region" description="Low complexity" evidence="7">
    <location>
        <begin position="1"/>
        <end position="11"/>
    </location>
</feature>
<evidence type="ECO:0000256" key="2">
    <source>
        <dbReference type="ARBA" id="ARBA00022478"/>
    </source>
</evidence>
<sequence>MSAATRSTNSSIGGGTSSHRSSKHSGSSSSSSRIRVPPTMMTSIERLQHIRNAITRIKYVGEKDLHMTTLEPGHEAVRSFFEKLREKVPKLECNPKKVGEDEATYLEYLFSEAKKLDSAARALLEDASSSSAASSAYSGLMYHHLCEFLRHSEELLAMLRTKPGSMPSRVNNNLINDQVAFHIDEFDAFAEQSLPNFIHENLSDGNLYSASVPDTSRDAPPLGIVSVYLLDFAIGVRPGRCATAVLDHFKRKIDLIDSRVTPAADILKDQRPAVGVIERARVDGQTREYCTMQEAIKRAYELHSGLVAKWKETEARVEANLLSKQFPHKSLIETKKIAELQIIEDAQKAHDDVVHVCLPFVTPQYCRRHGLTYSQPCQLRLGVRIFDRASQETFSVHSLAPGYLPLVRAERLKGATDAQVEELAYLFSSQHEVWVRFDDMPEMVKGARCALRDVNTVLDHFRALEEQKEVGAYFLMGGGERILRALLMQRCNVPVCIYRERFVTQGPQFSPKAVVFRCKRASGLTLQNYFYYTTNGDIVFSFARKVVWHVPVTLLLFAMKRDLTPMILFQALTVGLDVSAGHAPRVEALLQHHRCKPYGDLDHMISYLSVLGRMYRQYHQSSNTFRFLPQFHPHLQQHHDAWYGMFLLRRHVLPHLNCETRTPDLPVHTENFNDWLSQDLIDELERKFEVTVQTCRQLYQFVDGKTEHQGNDVPAYQEVFTVSQVLVGAFEVCLNKYLKGFAYRLGSHYAPTLFRTLVESQRGTSSECESSMKQLRQLMTLCDQRDAGNPLAVMNRLLVTGNFTLDREEDFYCPQTSGWVVMAEHLNFFRFFEQLRCLHRGKTIAGMRSSEVRKYPCESYGFICMVHSPDGEDCGVSNQMSVSTVISSSAPRGTRASAEIQKALETCMPDLLPTDAPLADRLFETMPVWLEGRVVGYIPVSQALKTAQALRQFKSIQQAKLVNLDGIPRRRDISALNCMEVICIPPNSKESTGLYIFYDSGRLMRPIQQIESTIAPANALSVSTAGALLPFPLTFVGAWEQSWLDIASVPSDLIDAHQQLGKKYEYMEQNGSNMISFTSTTIPYFEYNCSPRNLFQCGLSKQSAGTQIQAQGWRKEAKLFRMYGPQRYICRTLPMDYFGLDDVSLGVNATVAILAYTGYDLDDAIIINHTSVERGMLNAGITVAKIVYAAAKGSTDEDIAVFSNLKVDGTRETSFLEENGLPPKRSPISEVAFDRDHRYPTLQDDTPVYSCAVRSKYTDPIDNTNKYRYHSHQVTKWRHFDKGEAAWVHNVIPLTFDGPDVTSALIVFRIPRAPTVGDKFSSRHGQKGTLPLHIRSVDLPFSSRTGLTPDVIINPHAFPSRMTVGMVLEIVAAKMGAIEGRFIDNSAWSLVGDEPRAAELIGDALLRCGYNRYGREQYVDGISGTIMEADVFVGISGYQRLRHMVNDKWQARARTDAFTYRAVTKTGQPVKGRKRHGGVRVGEMERDGLLSHGIAEVVMDRLLHVSDRADWDALLRCGYNRYGREQYVDGISGTIMEADVFVGISGYQRLRHMVSDKWQARARTDAFTYRAVTKTGQPVKGRKRHGGVRVGEMERDGLLSHGIAEVVMDRLLHVSDKTKAFVCVECGGMLSIYEKFANKLQSWKACKYCGAGSTEATDNIAMVEIPQVLRLWATELTGIGVRVAINVS</sequence>
<dbReference type="InterPro" id="IPR037033">
    <property type="entry name" value="DNA-dir_RNAP_su2_hyb_sf"/>
</dbReference>
<evidence type="ECO:0000256" key="4">
    <source>
        <dbReference type="ARBA" id="ARBA00022695"/>
    </source>
</evidence>
<dbReference type="Gene3D" id="3.90.1070.20">
    <property type="match status" value="1"/>
</dbReference>
<dbReference type="Gene3D" id="2.40.270.10">
    <property type="entry name" value="DNA-directed RNA polymerase, subunit 2, domain 6"/>
    <property type="match status" value="1"/>
</dbReference>